<evidence type="ECO:0008006" key="4">
    <source>
        <dbReference type="Google" id="ProtNLM"/>
    </source>
</evidence>
<dbReference type="AlphaFoldDB" id="A0A8T0UJE2"/>
<evidence type="ECO:0000313" key="2">
    <source>
        <dbReference type="EMBL" id="KAG2620629.1"/>
    </source>
</evidence>
<dbReference type="InterPro" id="IPR039266">
    <property type="entry name" value="EN-1/SPM"/>
</dbReference>
<protein>
    <recommendedName>
        <fullName evidence="4">Transposase</fullName>
    </recommendedName>
</protein>
<dbReference type="EMBL" id="CM029042">
    <property type="protein sequence ID" value="KAG2620629.1"/>
    <property type="molecule type" value="Genomic_DNA"/>
</dbReference>
<feature type="region of interest" description="Disordered" evidence="1">
    <location>
        <begin position="1"/>
        <end position="38"/>
    </location>
</feature>
<evidence type="ECO:0000313" key="3">
    <source>
        <dbReference type="Proteomes" id="UP000823388"/>
    </source>
</evidence>
<proteinExistence type="predicted"/>
<organism evidence="2 3">
    <name type="scientific">Panicum virgatum</name>
    <name type="common">Blackwell switchgrass</name>
    <dbReference type="NCBI Taxonomy" id="38727"/>
    <lineage>
        <taxon>Eukaryota</taxon>
        <taxon>Viridiplantae</taxon>
        <taxon>Streptophyta</taxon>
        <taxon>Embryophyta</taxon>
        <taxon>Tracheophyta</taxon>
        <taxon>Spermatophyta</taxon>
        <taxon>Magnoliopsida</taxon>
        <taxon>Liliopsida</taxon>
        <taxon>Poales</taxon>
        <taxon>Poaceae</taxon>
        <taxon>PACMAD clade</taxon>
        <taxon>Panicoideae</taxon>
        <taxon>Panicodae</taxon>
        <taxon>Paniceae</taxon>
        <taxon>Panicinae</taxon>
        <taxon>Panicum</taxon>
        <taxon>Panicum sect. Hiantes</taxon>
    </lineage>
</organism>
<sequence length="261" mass="29779">MPSAPRENNRASSNEQAQDKKKTRSRTDSGERLKEADRPTIKAVGNHWEVHPYRGSCKPPTVMGALVREMYPDFVETENGKRPVRSWEDYKRTSTHNVLDDRGVISEFWWRFKCLPEDRADAEETLEQNFKTRVSNMLSEEKQAATKKLYASGKVPPEEVDAHDNLWPTKEALISVKPKDFTTAEGWRLLCEHWSSEAFRKMSLRGKNNRQANGDELTTGVDPGLTGAWLHTHELRPGNNDGLMCSQSASEKWVTIGFFLS</sequence>
<dbReference type="PANTHER" id="PTHR33157:SF8">
    <property type="entry name" value="OS11G0485000 PROTEIN"/>
    <property type="match status" value="1"/>
</dbReference>
<dbReference type="GO" id="GO:0032196">
    <property type="term" value="P:transposition"/>
    <property type="evidence" value="ECO:0007669"/>
    <property type="project" value="InterPro"/>
</dbReference>
<keyword evidence="3" id="KW-1185">Reference proteome</keyword>
<feature type="compositionally biased region" description="Basic and acidic residues" evidence="1">
    <location>
        <begin position="17"/>
        <end position="38"/>
    </location>
</feature>
<gene>
    <name evidence="2" type="ORF">PVAP13_3NG177300</name>
</gene>
<evidence type="ECO:0000256" key="1">
    <source>
        <dbReference type="SAM" id="MobiDB-lite"/>
    </source>
</evidence>
<accession>A0A8T0UJE2</accession>
<reference evidence="2" key="1">
    <citation type="submission" date="2020-05" db="EMBL/GenBank/DDBJ databases">
        <title>WGS assembly of Panicum virgatum.</title>
        <authorList>
            <person name="Lovell J.T."/>
            <person name="Jenkins J."/>
            <person name="Shu S."/>
            <person name="Juenger T.E."/>
            <person name="Schmutz J."/>
        </authorList>
    </citation>
    <scope>NUCLEOTIDE SEQUENCE</scope>
    <source>
        <strain evidence="2">AP13</strain>
    </source>
</reference>
<comment type="caution">
    <text evidence="2">The sequence shown here is derived from an EMBL/GenBank/DDBJ whole genome shotgun (WGS) entry which is preliminary data.</text>
</comment>
<name>A0A8T0UJE2_PANVG</name>
<dbReference type="PANTHER" id="PTHR33157">
    <property type="entry name" value="AUTONOMOUS TRANSPOSABLE ELEMENT EN-1 MOSAIC PROTEIN-RELATED"/>
    <property type="match status" value="1"/>
</dbReference>
<dbReference type="Proteomes" id="UP000823388">
    <property type="component" value="Chromosome 3N"/>
</dbReference>